<evidence type="ECO:0000259" key="2">
    <source>
        <dbReference type="Pfam" id="PF23470"/>
    </source>
</evidence>
<dbReference type="InterPro" id="IPR049159">
    <property type="entry name" value="PF0610-like_wHTH_N"/>
</dbReference>
<sequence>MSLDEGSIRQRIAKLLEESKEPLTADEIARIFDIDTNDVYIHLEHIAKSIKRLYNGKKALLMTAPRCRKCGYIFKIEKPKKPSKCPKCKSELIEPPQFIISSID</sequence>
<dbReference type="InterPro" id="IPR036390">
    <property type="entry name" value="WH_DNA-bd_sf"/>
</dbReference>
<dbReference type="PANTHER" id="PTHR40663:SF2">
    <property type="entry name" value="TRANSCRIPTIONAL REGULATOR"/>
    <property type="match status" value="1"/>
</dbReference>
<feature type="domain" description="PF0610-like rubredoxin-like zinc beta-ribbon C-terminal" evidence="2">
    <location>
        <begin position="66"/>
        <end position="101"/>
    </location>
</feature>
<evidence type="ECO:0000259" key="1">
    <source>
        <dbReference type="Pfam" id="PF21476"/>
    </source>
</evidence>
<dbReference type="Pfam" id="PF21476">
    <property type="entry name" value="PF0610-like_N"/>
    <property type="match status" value="1"/>
</dbReference>
<name>A0A7C5THD6_9CREN</name>
<comment type="caution">
    <text evidence="3">The sequence shown here is derived from an EMBL/GenBank/DDBJ whole genome shotgun (WGS) entry which is preliminary data.</text>
</comment>
<proteinExistence type="predicted"/>
<accession>A0A7C5THD6</accession>
<dbReference type="InterPro" id="IPR057022">
    <property type="entry name" value="PF0610-like_Zn_ribbon_C"/>
</dbReference>
<organism evidence="3">
    <name type="scientific">Ignisphaera aggregans</name>
    <dbReference type="NCBI Taxonomy" id="334771"/>
    <lineage>
        <taxon>Archaea</taxon>
        <taxon>Thermoproteota</taxon>
        <taxon>Thermoprotei</taxon>
        <taxon>Desulfurococcales</taxon>
        <taxon>Desulfurococcaceae</taxon>
        <taxon>Ignisphaera</taxon>
    </lineage>
</organism>
<feature type="domain" description="PF0610-like winged HTH N-terminal" evidence="1">
    <location>
        <begin position="8"/>
        <end position="52"/>
    </location>
</feature>
<dbReference type="SUPFAM" id="SSF46785">
    <property type="entry name" value="Winged helix' DNA-binding domain"/>
    <property type="match status" value="1"/>
</dbReference>
<dbReference type="PANTHER" id="PTHR40663">
    <property type="match status" value="1"/>
</dbReference>
<gene>
    <name evidence="3" type="ORF">ENM84_02170</name>
</gene>
<dbReference type="EMBL" id="DRZI01000085">
    <property type="protein sequence ID" value="HHP81451.1"/>
    <property type="molecule type" value="Genomic_DNA"/>
</dbReference>
<reference evidence="3" key="1">
    <citation type="journal article" date="2020" name="mSystems">
        <title>Genome- and Community-Level Interaction Insights into Carbon Utilization and Element Cycling Functions of Hydrothermarchaeota in Hydrothermal Sediment.</title>
        <authorList>
            <person name="Zhou Z."/>
            <person name="Liu Y."/>
            <person name="Xu W."/>
            <person name="Pan J."/>
            <person name="Luo Z.H."/>
            <person name="Li M."/>
        </authorList>
    </citation>
    <scope>NUCLEOTIDE SEQUENCE [LARGE SCALE GENOMIC DNA]</scope>
    <source>
        <strain evidence="3">SpSt-1121</strain>
    </source>
</reference>
<dbReference type="InterPro" id="IPR038767">
    <property type="entry name" value="PF0610-like"/>
</dbReference>
<protein>
    <submittedName>
        <fullName evidence="3">Transcriptional regulator</fullName>
    </submittedName>
</protein>
<dbReference type="AlphaFoldDB" id="A0A7C5THD6"/>
<evidence type="ECO:0000313" key="3">
    <source>
        <dbReference type="EMBL" id="HHP81451.1"/>
    </source>
</evidence>
<dbReference type="Pfam" id="PF23470">
    <property type="entry name" value="Zn_ribbon_PF0610"/>
    <property type="match status" value="1"/>
</dbReference>